<accession>L1KIF4</accession>
<evidence type="ECO:0000313" key="2">
    <source>
        <dbReference type="Proteomes" id="UP000010411"/>
    </source>
</evidence>
<comment type="caution">
    <text evidence="1">The sequence shown here is derived from an EMBL/GenBank/DDBJ whole genome shotgun (WGS) entry which is preliminary data.</text>
</comment>
<reference evidence="1 2" key="1">
    <citation type="submission" date="2012-11" db="EMBL/GenBank/DDBJ databases">
        <authorList>
            <person name="Huguet-Tapia J.C."/>
            <person name="Durkin A.S."/>
            <person name="Pettis G.S."/>
            <person name="Badger J.H."/>
        </authorList>
    </citation>
    <scope>NUCLEOTIDE SEQUENCE [LARGE SCALE GENOMIC DNA]</scope>
    <source>
        <strain evidence="1 2">91-03</strain>
    </source>
</reference>
<dbReference type="Proteomes" id="UP000010411">
    <property type="component" value="Unassembled WGS sequence"/>
</dbReference>
<dbReference type="PATRIC" id="fig|698759.3.peg.8949"/>
<evidence type="ECO:0000313" key="1">
    <source>
        <dbReference type="EMBL" id="EKX60324.1"/>
    </source>
</evidence>
<keyword evidence="2" id="KW-1185">Reference proteome</keyword>
<protein>
    <submittedName>
        <fullName evidence="1">Uncharacterized protein</fullName>
    </submittedName>
</protein>
<gene>
    <name evidence="1" type="ORF">STRIP9103_02536</name>
</gene>
<proteinExistence type="predicted"/>
<dbReference type="AlphaFoldDB" id="L1KIF4"/>
<organism evidence="1 2">
    <name type="scientific">Streptomyces ipomoeae 91-03</name>
    <dbReference type="NCBI Taxonomy" id="698759"/>
    <lineage>
        <taxon>Bacteria</taxon>
        <taxon>Bacillati</taxon>
        <taxon>Actinomycetota</taxon>
        <taxon>Actinomycetes</taxon>
        <taxon>Kitasatosporales</taxon>
        <taxon>Streptomycetaceae</taxon>
        <taxon>Streptomyces</taxon>
    </lineage>
</organism>
<dbReference type="EMBL" id="AEJC01000665">
    <property type="protein sequence ID" value="EKX60324.1"/>
    <property type="molecule type" value="Genomic_DNA"/>
</dbReference>
<name>L1KIF4_9ACTN</name>
<sequence length="109" mass="12273">MAPVHAPHPAQLLLPVGPLELRRSRPWRRREVPEGCDRRLYVGPETFVRHPGMLPDRQNGNVERFGHRGSPSALPARFPFLSGSASVNACEKRALSVRLAEVRKYLVMV</sequence>